<dbReference type="Pfam" id="PF06119">
    <property type="entry name" value="NIDO"/>
    <property type="match status" value="2"/>
</dbReference>
<dbReference type="InterPro" id="IPR003886">
    <property type="entry name" value="NIDO_dom"/>
</dbReference>
<dbReference type="OrthoDB" id="6236007at2759"/>
<dbReference type="Pfam" id="PF23283">
    <property type="entry name" value="D8C_UMOD"/>
    <property type="match status" value="1"/>
</dbReference>
<dbReference type="AlphaFoldDB" id="A0A3N0XNQ6"/>
<gene>
    <name evidence="4" type="ORF">DPX16_22228</name>
</gene>
<keyword evidence="1" id="KW-0732">Signal</keyword>
<accession>A0A3N0XNQ6</accession>
<dbReference type="InterPro" id="IPR057774">
    <property type="entry name" value="D8C_UMOD/GP2/OIT3-like"/>
</dbReference>
<comment type="caution">
    <text evidence="4">The sequence shown here is derived from an EMBL/GenBank/DDBJ whole genome shotgun (WGS) entry which is preliminary data.</text>
</comment>
<dbReference type="InterPro" id="IPR052749">
    <property type="entry name" value="Alpha-tectorin"/>
</dbReference>
<sequence length="528" mass="59009">MCDANVIWKGWYRLFIQGQSVQMPDTCVEKLSCGTHAPLWLNGPHPKIEDGVVTRGVCGHWFNDCCHFQSYPINVKACPGNYYVYEFVSPINCYLTYCAAPVFYPFNSAAGDTINPAADDGSSSVVQLLSPFLFFGRTYQQIYVNNNGHLTFNQSSSQHIPDSFPYGGQDIIAGLWTDLDNRERGVVSYHQYTNGSVLTRATLDINNHFPNLTFSASWVFVATWDKVPYYALTNTAGYNTENSIDYFMIPGLINGSFISNLKNSSNVNVPGRWAFRVDGGPKLSKDVIGLQVKLSSFSDLTQSGNIQIVLQQVNYNGLLSFNMGSTSGPYYSPTRGAEDYIAALWNDFDDYYSGVYSYQQYTSGSVLTRATEDINQYFPEMNFTASWVFVVTWKYDLQPNPAILFQVVLISGGGHSFFLMNYGDCAVLYDQVQAGYDTINSVNHFVIPDSINGNYQNLKNTSNVNVPGRWAFISTSESLIGVQMRLTSYSDLTQSGEIEAVLQQIKQELVSRGLPSSIEMKIRNVKKP</sequence>
<keyword evidence="2" id="KW-1015">Disulfide bond</keyword>
<evidence type="ECO:0000313" key="5">
    <source>
        <dbReference type="Proteomes" id="UP000281406"/>
    </source>
</evidence>
<protein>
    <submittedName>
        <fullName evidence="4">Sushi, nidogen and EGF-like domain-containing protein 1</fullName>
    </submittedName>
</protein>
<feature type="domain" description="NIDO" evidence="3">
    <location>
        <begin position="343"/>
        <end position="476"/>
    </location>
</feature>
<dbReference type="PANTHER" id="PTHR46160">
    <property type="entry name" value="ALPHA-TECTORIN-RELATED"/>
    <property type="match status" value="1"/>
</dbReference>
<dbReference type="Proteomes" id="UP000281406">
    <property type="component" value="Unassembled WGS sequence"/>
</dbReference>
<evidence type="ECO:0000313" key="4">
    <source>
        <dbReference type="EMBL" id="ROI81993.1"/>
    </source>
</evidence>
<organism evidence="4 5">
    <name type="scientific">Anabarilius grahami</name>
    <name type="common">Kanglang fish</name>
    <name type="synonym">Barilius grahami</name>
    <dbReference type="NCBI Taxonomy" id="495550"/>
    <lineage>
        <taxon>Eukaryota</taxon>
        <taxon>Metazoa</taxon>
        <taxon>Chordata</taxon>
        <taxon>Craniata</taxon>
        <taxon>Vertebrata</taxon>
        <taxon>Euteleostomi</taxon>
        <taxon>Actinopterygii</taxon>
        <taxon>Neopterygii</taxon>
        <taxon>Teleostei</taxon>
        <taxon>Ostariophysi</taxon>
        <taxon>Cypriniformes</taxon>
        <taxon>Xenocyprididae</taxon>
        <taxon>Xenocypridinae</taxon>
        <taxon>Xenocypridinae incertae sedis</taxon>
        <taxon>Anabarilius</taxon>
    </lineage>
</organism>
<evidence type="ECO:0000256" key="1">
    <source>
        <dbReference type="ARBA" id="ARBA00022729"/>
    </source>
</evidence>
<dbReference type="PROSITE" id="PS51220">
    <property type="entry name" value="NIDO"/>
    <property type="match status" value="1"/>
</dbReference>
<evidence type="ECO:0000259" key="3">
    <source>
        <dbReference type="PROSITE" id="PS51220"/>
    </source>
</evidence>
<dbReference type="GO" id="GO:0007160">
    <property type="term" value="P:cell-matrix adhesion"/>
    <property type="evidence" value="ECO:0007669"/>
    <property type="project" value="InterPro"/>
</dbReference>
<proteinExistence type="predicted"/>
<dbReference type="EMBL" id="RJVU01067793">
    <property type="protein sequence ID" value="ROI81993.1"/>
    <property type="molecule type" value="Genomic_DNA"/>
</dbReference>
<reference evidence="4 5" key="1">
    <citation type="submission" date="2018-10" db="EMBL/GenBank/DDBJ databases">
        <title>Genome assembly for a Yunnan-Guizhou Plateau 3E fish, Anabarilius grahami (Regan), and its evolutionary and genetic applications.</title>
        <authorList>
            <person name="Jiang W."/>
        </authorList>
    </citation>
    <scope>NUCLEOTIDE SEQUENCE [LARGE SCALE GENOMIC DNA]</scope>
    <source>
        <strain evidence="4">AG-KIZ</strain>
        <tissue evidence="4">Muscle</tissue>
    </source>
</reference>
<evidence type="ECO:0000256" key="2">
    <source>
        <dbReference type="ARBA" id="ARBA00023157"/>
    </source>
</evidence>
<dbReference type="SMART" id="SM00539">
    <property type="entry name" value="NIDO"/>
    <property type="match status" value="2"/>
</dbReference>
<dbReference type="PANTHER" id="PTHR46160:SF9">
    <property type="entry name" value="PROTEIN PRY2-RELATED"/>
    <property type="match status" value="1"/>
</dbReference>
<keyword evidence="5" id="KW-1185">Reference proteome</keyword>
<name>A0A3N0XNQ6_ANAGA</name>